<feature type="compositionally biased region" description="Low complexity" evidence="7">
    <location>
        <begin position="8"/>
        <end position="23"/>
    </location>
</feature>
<comment type="caution">
    <text evidence="8">The sequence shown here is derived from an EMBL/GenBank/DDBJ whole genome shotgun (WGS) entry which is preliminary data.</text>
</comment>
<comment type="function">
    <text evidence="6">Catalyzes a reversible aldol reaction between acetaldehyde and D-glyceraldehyde 3-phosphate to generate 2-deoxy-D-ribose 5-phosphate.</text>
</comment>
<dbReference type="PANTHER" id="PTHR10889:SF1">
    <property type="entry name" value="DEOXYRIBOSE-PHOSPHATE ALDOLASE"/>
    <property type="match status" value="1"/>
</dbReference>
<evidence type="ECO:0000256" key="3">
    <source>
        <dbReference type="ARBA" id="ARBA00023239"/>
    </source>
</evidence>
<evidence type="ECO:0000256" key="7">
    <source>
        <dbReference type="SAM" id="MobiDB-lite"/>
    </source>
</evidence>
<dbReference type="SUPFAM" id="SSF51569">
    <property type="entry name" value="Aldolase"/>
    <property type="match status" value="1"/>
</dbReference>
<dbReference type="Proteomes" id="UP001267426">
    <property type="component" value="Unassembled WGS sequence"/>
</dbReference>
<gene>
    <name evidence="6 8" type="primary">deoC</name>
    <name evidence="8" type="ORF">RM540_09010</name>
</gene>
<comment type="subcellular location">
    <subcellularLocation>
        <location evidence="6">Cytoplasm</location>
    </subcellularLocation>
</comment>
<dbReference type="InterPro" id="IPR013785">
    <property type="entry name" value="Aldolase_TIM"/>
</dbReference>
<keyword evidence="3 6" id="KW-0456">Lyase</keyword>
<evidence type="ECO:0000256" key="1">
    <source>
        <dbReference type="ARBA" id="ARBA00010936"/>
    </source>
</evidence>
<name>A0ABU3BRG5_9BACT</name>
<proteinExistence type="inferred from homology"/>
<dbReference type="Pfam" id="PF01791">
    <property type="entry name" value="DeoC"/>
    <property type="match status" value="1"/>
</dbReference>
<comment type="catalytic activity">
    <reaction evidence="5 6">
        <text>2-deoxy-D-ribose 5-phosphate = D-glyceraldehyde 3-phosphate + acetaldehyde</text>
        <dbReference type="Rhea" id="RHEA:12821"/>
        <dbReference type="ChEBI" id="CHEBI:15343"/>
        <dbReference type="ChEBI" id="CHEBI:59776"/>
        <dbReference type="ChEBI" id="CHEBI:62877"/>
        <dbReference type="EC" id="4.1.2.4"/>
    </reaction>
</comment>
<dbReference type="GO" id="GO:0004139">
    <property type="term" value="F:deoxyribose-phosphate aldolase activity"/>
    <property type="evidence" value="ECO:0007669"/>
    <property type="project" value="UniProtKB-EC"/>
</dbReference>
<dbReference type="PANTHER" id="PTHR10889">
    <property type="entry name" value="DEOXYRIBOSE-PHOSPHATE ALDOLASE"/>
    <property type="match status" value="1"/>
</dbReference>
<reference evidence="8 9" key="1">
    <citation type="submission" date="2023-09" db="EMBL/GenBank/DDBJ databases">
        <authorList>
            <person name="Rey-Velasco X."/>
        </authorList>
    </citation>
    <scope>NUCLEOTIDE SEQUENCE [LARGE SCALE GENOMIC DNA]</scope>
    <source>
        <strain evidence="8 9">F394</strain>
    </source>
</reference>
<evidence type="ECO:0000256" key="6">
    <source>
        <dbReference type="HAMAP-Rule" id="MF_00114"/>
    </source>
</evidence>
<dbReference type="SMART" id="SM01133">
    <property type="entry name" value="DeoC"/>
    <property type="match status" value="1"/>
</dbReference>
<accession>A0ABU3BRG5</accession>
<dbReference type="Gene3D" id="3.20.20.70">
    <property type="entry name" value="Aldolase class I"/>
    <property type="match status" value="1"/>
</dbReference>
<dbReference type="HAMAP" id="MF_00114">
    <property type="entry name" value="DeoC_type1"/>
    <property type="match status" value="1"/>
</dbReference>
<dbReference type="CDD" id="cd00959">
    <property type="entry name" value="DeoC"/>
    <property type="match status" value="1"/>
</dbReference>
<evidence type="ECO:0000313" key="9">
    <source>
        <dbReference type="Proteomes" id="UP001267426"/>
    </source>
</evidence>
<keyword evidence="9" id="KW-1185">Reference proteome</keyword>
<feature type="active site" description="Proton donor/acceptor" evidence="6">
    <location>
        <position position="170"/>
    </location>
</feature>
<dbReference type="NCBIfam" id="TIGR00126">
    <property type="entry name" value="deoC"/>
    <property type="match status" value="1"/>
</dbReference>
<feature type="region of interest" description="Disordered" evidence="7">
    <location>
        <begin position="1"/>
        <end position="53"/>
    </location>
</feature>
<evidence type="ECO:0000313" key="8">
    <source>
        <dbReference type="EMBL" id="MDT0631882.1"/>
    </source>
</evidence>
<organism evidence="8 9">
    <name type="scientific">Rubrivirga litoralis</name>
    <dbReference type="NCBI Taxonomy" id="3075598"/>
    <lineage>
        <taxon>Bacteria</taxon>
        <taxon>Pseudomonadati</taxon>
        <taxon>Rhodothermota</taxon>
        <taxon>Rhodothermia</taxon>
        <taxon>Rhodothermales</taxon>
        <taxon>Rubricoccaceae</taxon>
        <taxon>Rubrivirga</taxon>
    </lineage>
</organism>
<evidence type="ECO:0000256" key="4">
    <source>
        <dbReference type="ARBA" id="ARBA00023270"/>
    </source>
</evidence>
<dbReference type="EC" id="4.1.2.4" evidence="6"/>
<feature type="active site" description="Proton donor/acceptor" evidence="6">
    <location>
        <position position="261"/>
    </location>
</feature>
<feature type="active site" description="Schiff-base intermediate with acetaldehyde" evidence="6">
    <location>
        <position position="232"/>
    </location>
</feature>
<dbReference type="InterPro" id="IPR011343">
    <property type="entry name" value="DeoC"/>
</dbReference>
<dbReference type="EMBL" id="JAVRHT010000018">
    <property type="protein sequence ID" value="MDT0631882.1"/>
    <property type="molecule type" value="Genomic_DNA"/>
</dbReference>
<evidence type="ECO:0000256" key="2">
    <source>
        <dbReference type="ARBA" id="ARBA00022490"/>
    </source>
</evidence>
<sequence>MTDQQKTALADRLAAPPAAGPRSSGPPRPNGEGGAEASPPERPGRGGDGLSGALERMVGAGAARFGLKADRTGPGDACALAPTLARMIDHTALKPDTTEADVRALCAEAREHCFASVCISPVWVPVAAEELAGRSPLVCTVVGFPHGANRTATKAFETEQAVRDGAEEIDMVLAIALLKSERYDDVEADIRAVVEAAAGRTVKVILETALLTDEEKVIACVLAQNAHADFVKTSTGFASSGASPQDVALMRRVVGDTMGVKASGGVRSAEDARVMVEAGATRLGASAGVAILKGLTSTDSY</sequence>
<keyword evidence="4 6" id="KW-0704">Schiff base</keyword>
<keyword evidence="2 6" id="KW-0963">Cytoplasm</keyword>
<dbReference type="InterPro" id="IPR028581">
    <property type="entry name" value="DeoC_typeI"/>
</dbReference>
<evidence type="ECO:0000256" key="5">
    <source>
        <dbReference type="ARBA" id="ARBA00048791"/>
    </source>
</evidence>
<protein>
    <recommendedName>
        <fullName evidence="6">Deoxyribose-phosphate aldolase</fullName>
        <shortName evidence="6">DERA</shortName>
        <ecNumber evidence="6">4.1.2.4</ecNumber>
    </recommendedName>
    <alternativeName>
        <fullName evidence="6">2-deoxy-D-ribose 5-phosphate aldolase</fullName>
    </alternativeName>
    <alternativeName>
        <fullName evidence="6">Phosphodeoxyriboaldolase</fullName>
        <shortName evidence="6">Deoxyriboaldolase</shortName>
    </alternativeName>
</protein>
<comment type="pathway">
    <text evidence="6">Carbohydrate degradation; 2-deoxy-D-ribose 1-phosphate degradation; D-glyceraldehyde 3-phosphate and acetaldehyde from 2-deoxy-alpha-D-ribose 1-phosphate: step 2/2.</text>
</comment>
<comment type="similarity">
    <text evidence="1 6">Belongs to the DeoC/FbaB aldolase family. DeoC type 1 subfamily.</text>
</comment>
<dbReference type="InterPro" id="IPR002915">
    <property type="entry name" value="DeoC/FbaB/LacD_aldolase"/>
</dbReference>